<dbReference type="PANTHER" id="PTHR15822:SF4">
    <property type="entry name" value="TYROSYL-DNA PHOSPHODIESTERASE 2"/>
    <property type="match status" value="1"/>
</dbReference>
<evidence type="ECO:0000256" key="8">
    <source>
        <dbReference type="ARBA" id="ARBA00023204"/>
    </source>
</evidence>
<dbReference type="InterPro" id="IPR013783">
    <property type="entry name" value="Ig-like_fold"/>
</dbReference>
<dbReference type="SMART" id="SM00060">
    <property type="entry name" value="FN3"/>
    <property type="match status" value="1"/>
</dbReference>
<evidence type="ECO:0000313" key="13">
    <source>
        <dbReference type="EMBL" id="UUP13363.1"/>
    </source>
</evidence>
<protein>
    <submittedName>
        <fullName evidence="13">Endonuclease/exonuclease/phosphatase family protein</fullName>
    </submittedName>
</protein>
<dbReference type="Pfam" id="PF03372">
    <property type="entry name" value="Exo_endo_phos"/>
    <property type="match status" value="1"/>
</dbReference>
<keyword evidence="4" id="KW-0479">Metal-binding</keyword>
<evidence type="ECO:0000256" key="10">
    <source>
        <dbReference type="ARBA" id="ARBA00023326"/>
    </source>
</evidence>
<evidence type="ECO:0000256" key="4">
    <source>
        <dbReference type="ARBA" id="ARBA00022723"/>
    </source>
</evidence>
<evidence type="ECO:0000313" key="14">
    <source>
        <dbReference type="Proteomes" id="UP001316184"/>
    </source>
</evidence>
<dbReference type="Proteomes" id="UP001316184">
    <property type="component" value="Chromosome"/>
</dbReference>
<dbReference type="InterPro" id="IPR036691">
    <property type="entry name" value="Endo/exonu/phosph_ase_sf"/>
</dbReference>
<reference evidence="13 14" key="1">
    <citation type="submission" date="2022-08" db="EMBL/GenBank/DDBJ databases">
        <title>novel species in genus Aeromicrobium.</title>
        <authorList>
            <person name="Ye L."/>
        </authorList>
    </citation>
    <scope>NUCLEOTIDE SEQUENCE [LARGE SCALE GENOMIC DNA]</scope>
    <source>
        <strain evidence="14">zg-Y1379</strain>
    </source>
</reference>
<dbReference type="SUPFAM" id="SSF49265">
    <property type="entry name" value="Fibronectin type III"/>
    <property type="match status" value="1"/>
</dbReference>
<dbReference type="GO" id="GO:0004519">
    <property type="term" value="F:endonuclease activity"/>
    <property type="evidence" value="ECO:0007669"/>
    <property type="project" value="UniProtKB-KW"/>
</dbReference>
<evidence type="ECO:0000256" key="3">
    <source>
        <dbReference type="ARBA" id="ARBA00022722"/>
    </source>
</evidence>
<dbReference type="InterPro" id="IPR003961">
    <property type="entry name" value="FN3_dom"/>
</dbReference>
<evidence type="ECO:0000259" key="12">
    <source>
        <dbReference type="PROSITE" id="PS50853"/>
    </source>
</evidence>
<organism evidence="13 14">
    <name type="scientific">Aeromicrobium wangtongii</name>
    <dbReference type="NCBI Taxonomy" id="2969247"/>
    <lineage>
        <taxon>Bacteria</taxon>
        <taxon>Bacillati</taxon>
        <taxon>Actinomycetota</taxon>
        <taxon>Actinomycetes</taxon>
        <taxon>Propionibacteriales</taxon>
        <taxon>Nocardioidaceae</taxon>
        <taxon>Aeromicrobium</taxon>
    </lineage>
</organism>
<dbReference type="Pfam" id="PF00041">
    <property type="entry name" value="fn3"/>
    <property type="match status" value="1"/>
</dbReference>
<feature type="signal peptide" evidence="11">
    <location>
        <begin position="1"/>
        <end position="21"/>
    </location>
</feature>
<feature type="chain" id="PRO_5045228735" evidence="11">
    <location>
        <begin position="22"/>
        <end position="443"/>
    </location>
</feature>
<keyword evidence="8" id="KW-0234">DNA repair</keyword>
<dbReference type="CDD" id="cd00063">
    <property type="entry name" value="FN3"/>
    <property type="match status" value="1"/>
</dbReference>
<dbReference type="PANTHER" id="PTHR15822">
    <property type="entry name" value="TRAF AND TNF RECEPTOR-ASSOCIATED PROTEIN"/>
    <property type="match status" value="1"/>
</dbReference>
<dbReference type="RefSeq" id="WP_232403923.1">
    <property type="nucleotide sequence ID" value="NZ_CP102173.1"/>
</dbReference>
<dbReference type="Gene3D" id="3.60.10.10">
    <property type="entry name" value="Endonuclease/exonuclease/phosphatase"/>
    <property type="match status" value="1"/>
</dbReference>
<gene>
    <name evidence="13" type="ORF">NQV15_16170</name>
</gene>
<evidence type="ECO:0000256" key="1">
    <source>
        <dbReference type="ARBA" id="ARBA00001936"/>
    </source>
</evidence>
<evidence type="ECO:0000256" key="7">
    <source>
        <dbReference type="ARBA" id="ARBA00022842"/>
    </source>
</evidence>
<dbReference type="InterPro" id="IPR036116">
    <property type="entry name" value="FN3_sf"/>
</dbReference>
<proteinExistence type="predicted"/>
<dbReference type="InterPro" id="IPR005135">
    <property type="entry name" value="Endo/exonuclease/phosphatase"/>
</dbReference>
<feature type="domain" description="Fibronectin type-III" evidence="12">
    <location>
        <begin position="30"/>
        <end position="122"/>
    </location>
</feature>
<keyword evidence="9" id="KW-0326">Glycosidase</keyword>
<dbReference type="Gene3D" id="2.60.40.10">
    <property type="entry name" value="Immunoglobulins"/>
    <property type="match status" value="1"/>
</dbReference>
<dbReference type="EMBL" id="CP102173">
    <property type="protein sequence ID" value="UUP13363.1"/>
    <property type="molecule type" value="Genomic_DNA"/>
</dbReference>
<evidence type="ECO:0000256" key="11">
    <source>
        <dbReference type="SAM" id="SignalP"/>
    </source>
</evidence>
<keyword evidence="3" id="KW-0540">Nuclease</keyword>
<evidence type="ECO:0000256" key="2">
    <source>
        <dbReference type="ARBA" id="ARBA00001946"/>
    </source>
</evidence>
<comment type="cofactor">
    <cofactor evidence="2">
        <name>Mg(2+)</name>
        <dbReference type="ChEBI" id="CHEBI:18420"/>
    </cofactor>
</comment>
<keyword evidence="6" id="KW-0378">Hydrolase</keyword>
<keyword evidence="7" id="KW-0460">Magnesium</keyword>
<name>A0ABY5M9N0_9ACTN</name>
<dbReference type="SUPFAM" id="SSF56219">
    <property type="entry name" value="DNase I-like"/>
    <property type="match status" value="1"/>
</dbReference>
<dbReference type="InterPro" id="IPR051547">
    <property type="entry name" value="TDP2-like"/>
</dbReference>
<accession>A0ABY5M9N0</accession>
<keyword evidence="10" id="KW-0119">Carbohydrate metabolism</keyword>
<keyword evidence="11" id="KW-0732">Signal</keyword>
<comment type="cofactor">
    <cofactor evidence="1">
        <name>Mn(2+)</name>
        <dbReference type="ChEBI" id="CHEBI:29035"/>
    </cofactor>
</comment>
<keyword evidence="5" id="KW-0227">DNA damage</keyword>
<keyword evidence="14" id="KW-1185">Reference proteome</keyword>
<dbReference type="PROSITE" id="PS50853">
    <property type="entry name" value="FN3"/>
    <property type="match status" value="1"/>
</dbReference>
<keyword evidence="13" id="KW-0255">Endonuclease</keyword>
<evidence type="ECO:0000256" key="6">
    <source>
        <dbReference type="ARBA" id="ARBA00022801"/>
    </source>
</evidence>
<keyword evidence="10" id="KW-0624">Polysaccharide degradation</keyword>
<evidence type="ECO:0000256" key="9">
    <source>
        <dbReference type="ARBA" id="ARBA00023295"/>
    </source>
</evidence>
<sequence length="443" mass="49341">MPLRKLLIAALGSLLLTVGLAAPASARPARVAAPYVTAASPHTLTVEWPQVRGARRYTVHVAATPKKASRTTKRSHWSHGKKTRLKIKNLSSKRRYCFTVKAVRGGTSGKRSEPVCAHTLRRTIKPGGHRVSVATFNVCAAADNCKRWTKKRENAIVQRIVDARADVVAIQEITRKADKLASRLAKHGYTRYAAPTRKVDEAIYYRTAVADMAVTTEPEQVCEVEPYAGAEDTAAWRFPRHYDAASQRWYAFRTSSWTTEEPVCRERNAPVEHEGRIGSPTGASAAWAALRLKRTGQTYVFVSAHLSHGRTAKDGRLRGRETKQLIRNAERIAGPLPIIFMGDFNSYRGGPAGDAPRKEMARAGWIDTFDASDTYTRPYVSSFNGWRPKVSTMKHWGGHIDRIFIRPSMGSTSWRVVAKTKKRRYVGVQASDHNAVRTTILLP</sequence>
<evidence type="ECO:0000256" key="5">
    <source>
        <dbReference type="ARBA" id="ARBA00022763"/>
    </source>
</evidence>